<sequence length="378" mass="41766">MEPIQLKAFNGLTGAYIGRVPYSSLSGQDSISDEGSMSATLPDCRQLRLIPSLDPYLRAYGTIYAATSGDRILHAGYLTRHAMNDNRDALTLDIGGGFTILTKRKVLNRRLKTLWRDGEVRIDDDKHIPDGWRLTARGTYRDLIRALIEETLAWGPLPFELPPIQGGADHERDWDGWDFPGTWDEISDIADLDDGPEIRADPIIENDAIRFRLNVGEPEIVDHEWRWNTLTPGTGVTLAATDCDGSVLTSQHFMVGGKHADKTLVAMAQGSALASDGWPLLQTSDASHSSITVLRTLQSYARAAILTGDTDQTTHGLNVDISRDVHVGDHAVVRVSETNPDDRQRDVLLPEKVGLKITDVKWDAGKQFQTLQARPLEA</sequence>
<dbReference type="EMBL" id="NMWU01000008">
    <property type="protein sequence ID" value="PLS31631.1"/>
    <property type="molecule type" value="Genomic_DNA"/>
</dbReference>
<dbReference type="Proteomes" id="UP000235050">
    <property type="component" value="Unassembled WGS sequence"/>
</dbReference>
<dbReference type="OrthoDB" id="3231936at2"/>
<proteinExistence type="predicted"/>
<keyword evidence="2" id="KW-1185">Reference proteome</keyword>
<name>A0A2N5JBS2_9BIFI</name>
<evidence type="ECO:0000313" key="2">
    <source>
        <dbReference type="Proteomes" id="UP000235050"/>
    </source>
</evidence>
<organism evidence="1 2">
    <name type="scientific">Bifidobacterium margollesii</name>
    <dbReference type="NCBI Taxonomy" id="2020964"/>
    <lineage>
        <taxon>Bacteria</taxon>
        <taxon>Bacillati</taxon>
        <taxon>Actinomycetota</taxon>
        <taxon>Actinomycetes</taxon>
        <taxon>Bifidobacteriales</taxon>
        <taxon>Bifidobacteriaceae</taxon>
        <taxon>Bifidobacterium</taxon>
    </lineage>
</organism>
<gene>
    <name evidence="1" type="ORF">Uis1B_0623</name>
</gene>
<accession>A0A2N5JBS2</accession>
<dbReference type="RefSeq" id="WP_101615493.1">
    <property type="nucleotide sequence ID" value="NZ_NMWU01000008.1"/>
</dbReference>
<comment type="caution">
    <text evidence="1">The sequence shown here is derived from an EMBL/GenBank/DDBJ whole genome shotgun (WGS) entry which is preliminary data.</text>
</comment>
<dbReference type="AlphaFoldDB" id="A0A2N5JBS2"/>
<evidence type="ECO:0000313" key="1">
    <source>
        <dbReference type="EMBL" id="PLS31631.1"/>
    </source>
</evidence>
<protein>
    <submittedName>
        <fullName evidence="1">Uncharacterized protein</fullName>
    </submittedName>
</protein>
<reference evidence="1 2" key="1">
    <citation type="submission" date="2017-07" db="EMBL/GenBank/DDBJ databases">
        <title>Bifidobacterium novel species.</title>
        <authorList>
            <person name="Lugli G.A."/>
            <person name="Milani C."/>
            <person name="Duranti S."/>
            <person name="Mangifesta M."/>
        </authorList>
    </citation>
    <scope>NUCLEOTIDE SEQUENCE [LARGE SCALE GENOMIC DNA]</scope>
    <source>
        <strain evidence="2">Uis1B</strain>
    </source>
</reference>